<organism evidence="1 2">
    <name type="scientific">Panicum miliaceum</name>
    <name type="common">Proso millet</name>
    <name type="synonym">Broomcorn millet</name>
    <dbReference type="NCBI Taxonomy" id="4540"/>
    <lineage>
        <taxon>Eukaryota</taxon>
        <taxon>Viridiplantae</taxon>
        <taxon>Streptophyta</taxon>
        <taxon>Embryophyta</taxon>
        <taxon>Tracheophyta</taxon>
        <taxon>Spermatophyta</taxon>
        <taxon>Magnoliopsida</taxon>
        <taxon>Liliopsida</taxon>
        <taxon>Poales</taxon>
        <taxon>Poaceae</taxon>
        <taxon>PACMAD clade</taxon>
        <taxon>Panicoideae</taxon>
        <taxon>Panicodae</taxon>
        <taxon>Paniceae</taxon>
        <taxon>Panicinae</taxon>
        <taxon>Panicum</taxon>
        <taxon>Panicum sect. Panicum</taxon>
    </lineage>
</organism>
<dbReference type="Proteomes" id="UP000275267">
    <property type="component" value="Unassembled WGS sequence"/>
</dbReference>
<sequence>MLLELGWNPQTHCTPYFTGGGCSRSCCVPSAAAAQRPNAVPLRSRGTSEGLIMAAMYIANMSQCKDFTTSLGTVKEERSADLCTSLFILASESMGMALPSVDGIRFADDRKRQSGQQTVGDLAANVWIFLYDATAASLPNLGITRTHPFPVYSPTHPHRDDPSK</sequence>
<accession>A0A3L6S591</accession>
<dbReference type="EMBL" id="PQIB02000005">
    <property type="protein sequence ID" value="RLN15473.1"/>
    <property type="molecule type" value="Genomic_DNA"/>
</dbReference>
<name>A0A3L6S591_PANMI</name>
<protein>
    <submittedName>
        <fullName evidence="1">Uncharacterized protein</fullName>
    </submittedName>
</protein>
<gene>
    <name evidence="1" type="ORF">C2845_PM02G14250</name>
</gene>
<evidence type="ECO:0000313" key="1">
    <source>
        <dbReference type="EMBL" id="RLN15473.1"/>
    </source>
</evidence>
<comment type="caution">
    <text evidence="1">The sequence shown here is derived from an EMBL/GenBank/DDBJ whole genome shotgun (WGS) entry which is preliminary data.</text>
</comment>
<proteinExistence type="predicted"/>
<dbReference type="OrthoDB" id="661450at2759"/>
<reference evidence="2" key="1">
    <citation type="journal article" date="2019" name="Nat. Commun.">
        <title>The genome of broomcorn millet.</title>
        <authorList>
            <person name="Zou C."/>
            <person name="Miki D."/>
            <person name="Li D."/>
            <person name="Tang Q."/>
            <person name="Xiao L."/>
            <person name="Rajput S."/>
            <person name="Deng P."/>
            <person name="Jia W."/>
            <person name="Huang R."/>
            <person name="Zhang M."/>
            <person name="Sun Y."/>
            <person name="Hu J."/>
            <person name="Fu X."/>
            <person name="Schnable P.S."/>
            <person name="Li F."/>
            <person name="Zhang H."/>
            <person name="Feng B."/>
            <person name="Zhu X."/>
            <person name="Liu R."/>
            <person name="Schnable J.C."/>
            <person name="Zhu J.-K."/>
            <person name="Zhang H."/>
        </authorList>
    </citation>
    <scope>NUCLEOTIDE SEQUENCE [LARGE SCALE GENOMIC DNA]</scope>
</reference>
<evidence type="ECO:0000313" key="2">
    <source>
        <dbReference type="Proteomes" id="UP000275267"/>
    </source>
</evidence>
<keyword evidence="2" id="KW-1185">Reference proteome</keyword>
<dbReference type="AlphaFoldDB" id="A0A3L6S591"/>